<evidence type="ECO:0000259" key="6">
    <source>
        <dbReference type="PROSITE" id="PS50111"/>
    </source>
</evidence>
<dbReference type="PROSITE" id="PS50111">
    <property type="entry name" value="CHEMOTAXIS_TRANSDUC_2"/>
    <property type="match status" value="1"/>
</dbReference>
<evidence type="ECO:0000256" key="5">
    <source>
        <dbReference type="SAM" id="Phobius"/>
    </source>
</evidence>
<accession>A0A2T3NY16</accession>
<organism evidence="8 9">
    <name type="scientific">Photobacterium sanctipauli</name>
    <dbReference type="NCBI Taxonomy" id="1342794"/>
    <lineage>
        <taxon>Bacteria</taxon>
        <taxon>Pseudomonadati</taxon>
        <taxon>Pseudomonadota</taxon>
        <taxon>Gammaproteobacteria</taxon>
        <taxon>Vibrionales</taxon>
        <taxon>Vibrionaceae</taxon>
        <taxon>Photobacterium</taxon>
    </lineage>
</organism>
<dbReference type="GO" id="GO:0006935">
    <property type="term" value="P:chemotaxis"/>
    <property type="evidence" value="ECO:0007669"/>
    <property type="project" value="UniProtKB-ARBA"/>
</dbReference>
<dbReference type="CDD" id="cd11386">
    <property type="entry name" value="MCP_signal"/>
    <property type="match status" value="1"/>
</dbReference>
<evidence type="ECO:0000256" key="3">
    <source>
        <dbReference type="ARBA" id="ARBA00029447"/>
    </source>
</evidence>
<dbReference type="SMART" id="SM00304">
    <property type="entry name" value="HAMP"/>
    <property type="match status" value="1"/>
</dbReference>
<dbReference type="GO" id="GO:0016020">
    <property type="term" value="C:membrane"/>
    <property type="evidence" value="ECO:0007669"/>
    <property type="project" value="UniProtKB-SubCell"/>
</dbReference>
<proteinExistence type="inferred from homology"/>
<dbReference type="PANTHER" id="PTHR32089:SF55">
    <property type="entry name" value="METHYL ACCEPTING SENSORY TRANSDUCER WITH CACHE_2 SMALL MOLECULE BINDING DOMAIN"/>
    <property type="match status" value="1"/>
</dbReference>
<dbReference type="Pfam" id="PF00015">
    <property type="entry name" value="MCPsignal"/>
    <property type="match status" value="1"/>
</dbReference>
<evidence type="ECO:0000256" key="4">
    <source>
        <dbReference type="PROSITE-ProRule" id="PRU00284"/>
    </source>
</evidence>
<sequence>MRSISVQWKITLMAGLGLLATVTVLTGLSFYFSAQNQQLVREQSFNTLRSKSEEMVQAQAHRQATGVNQYLDEASYRAEMLAQSILFLKSSAEDNFTSSEELRGSINDLLRDSVKQFDNIYGAFVVFQPDALDGEDSYYHGADYVGSNEKGRFAPYWAQSPEQGSQQYIIGEQALMTAGNAEKLNCSLNSGLMCVSEPFHASMGEEKPLVSSITFPLLADGDVIGVMGLDIRLGPLQAMISQVDGALYGGQGHVSLISESGVIVAWEQASNRIGQQFGSSDILPTELTAWLAQGTEQIVWTQDQQWLYVYMPVSLGQSSWGVVIQLPVDQVLADAINLDTAIEQQRNESVYVQLLASAIIAVVGFVVVLLAAARLVAPIKRVVASLKDIASGEGDLTQRLPVAQNDEVGELAMWFNRFLDKLQNTIREVVTAVDQVGDTASEAAQVARHSRDGSQSQFKEVDMVATASEEMALTAQQVVEHTETAVVAANQAEVSVQDGQTVIQSSSQSMGTLVNRMETAVPVAKELASNSEDINQILQVIEGISEQTNLLALNAAIEAARAGEQGRGFAVVADEVRQLASRTQDSVGQIRQVIEVLQQGTRDVVKAIEEGNQLAGETSEQVSEAVDSLEQITAAVQSIQAMNEQIMHAANEQQAVSAEVNRNVTNIRELSENILEQAEKSAGIGETLTTLSHHQQSLTGQFKV</sequence>
<dbReference type="RefSeq" id="WP_107271598.1">
    <property type="nucleotide sequence ID" value="NZ_PYMA01000002.1"/>
</dbReference>
<evidence type="ECO:0000256" key="1">
    <source>
        <dbReference type="ARBA" id="ARBA00004370"/>
    </source>
</evidence>
<feature type="domain" description="Methyl-accepting transducer" evidence="6">
    <location>
        <begin position="432"/>
        <end position="668"/>
    </location>
</feature>
<dbReference type="GO" id="GO:0007165">
    <property type="term" value="P:signal transduction"/>
    <property type="evidence" value="ECO:0007669"/>
    <property type="project" value="UniProtKB-KW"/>
</dbReference>
<dbReference type="SUPFAM" id="SSF58104">
    <property type="entry name" value="Methyl-accepting chemotaxis protein (MCP) signaling domain"/>
    <property type="match status" value="1"/>
</dbReference>
<evidence type="ECO:0000313" key="9">
    <source>
        <dbReference type="Proteomes" id="UP000241771"/>
    </source>
</evidence>
<comment type="caution">
    <text evidence="8">The sequence shown here is derived from an EMBL/GenBank/DDBJ whole genome shotgun (WGS) entry which is preliminary data.</text>
</comment>
<feature type="transmembrane region" description="Helical" evidence="5">
    <location>
        <begin position="12"/>
        <end position="32"/>
    </location>
</feature>
<name>A0A2T3NY16_9GAMM</name>
<dbReference type="CDD" id="cd18774">
    <property type="entry name" value="PDC2_HK_sensor"/>
    <property type="match status" value="1"/>
</dbReference>
<comment type="similarity">
    <text evidence="3">Belongs to the methyl-accepting chemotaxis (MCP) protein family.</text>
</comment>
<dbReference type="PANTHER" id="PTHR32089">
    <property type="entry name" value="METHYL-ACCEPTING CHEMOTAXIS PROTEIN MCPB"/>
    <property type="match status" value="1"/>
</dbReference>
<keyword evidence="2 4" id="KW-0807">Transducer</keyword>
<dbReference type="CDD" id="cd06225">
    <property type="entry name" value="HAMP"/>
    <property type="match status" value="1"/>
</dbReference>
<comment type="subcellular location">
    <subcellularLocation>
        <location evidence="1">Membrane</location>
    </subcellularLocation>
</comment>
<keyword evidence="5" id="KW-1133">Transmembrane helix</keyword>
<dbReference type="Gene3D" id="3.30.450.20">
    <property type="entry name" value="PAS domain"/>
    <property type="match status" value="2"/>
</dbReference>
<dbReference type="Pfam" id="PF00672">
    <property type="entry name" value="HAMP"/>
    <property type="match status" value="1"/>
</dbReference>
<dbReference type="InterPro" id="IPR003660">
    <property type="entry name" value="HAMP_dom"/>
</dbReference>
<protein>
    <submittedName>
        <fullName evidence="8">Methyl-accepting chemotaxis protein</fullName>
    </submittedName>
</protein>
<dbReference type="AlphaFoldDB" id="A0A2T3NY16"/>
<dbReference type="PROSITE" id="PS50885">
    <property type="entry name" value="HAMP"/>
    <property type="match status" value="1"/>
</dbReference>
<dbReference type="InterPro" id="IPR004089">
    <property type="entry name" value="MCPsignal_dom"/>
</dbReference>
<evidence type="ECO:0000256" key="2">
    <source>
        <dbReference type="ARBA" id="ARBA00023224"/>
    </source>
</evidence>
<feature type="transmembrane region" description="Helical" evidence="5">
    <location>
        <begin position="354"/>
        <end position="377"/>
    </location>
</feature>
<dbReference type="CDD" id="cd12913">
    <property type="entry name" value="PDC1_MCP_like"/>
    <property type="match status" value="1"/>
</dbReference>
<dbReference type="SMART" id="SM00283">
    <property type="entry name" value="MA"/>
    <property type="match status" value="1"/>
</dbReference>
<reference evidence="8 9" key="1">
    <citation type="submission" date="2018-01" db="EMBL/GenBank/DDBJ databases">
        <title>Whole genome sequencing of Histamine producing bacteria.</title>
        <authorList>
            <person name="Butler K."/>
        </authorList>
    </citation>
    <scope>NUCLEOTIDE SEQUENCE [LARGE SCALE GENOMIC DNA]</scope>
    <source>
        <strain evidence="8 9">DSM 100436</strain>
    </source>
</reference>
<feature type="domain" description="HAMP" evidence="7">
    <location>
        <begin position="373"/>
        <end position="427"/>
    </location>
</feature>
<dbReference type="EMBL" id="PYMA01000002">
    <property type="protein sequence ID" value="PSW21089.1"/>
    <property type="molecule type" value="Genomic_DNA"/>
</dbReference>
<gene>
    <name evidence="8" type="ORF">C9I98_03835</name>
</gene>
<evidence type="ECO:0000313" key="8">
    <source>
        <dbReference type="EMBL" id="PSW21089.1"/>
    </source>
</evidence>
<evidence type="ECO:0000259" key="7">
    <source>
        <dbReference type="PROSITE" id="PS50885"/>
    </source>
</evidence>
<dbReference type="FunFam" id="1.10.287.950:FF:000001">
    <property type="entry name" value="Methyl-accepting chemotaxis sensory transducer"/>
    <property type="match status" value="1"/>
</dbReference>
<keyword evidence="5" id="KW-0812">Transmembrane</keyword>
<keyword evidence="5" id="KW-0472">Membrane</keyword>
<dbReference type="Gene3D" id="1.10.287.950">
    <property type="entry name" value="Methyl-accepting chemotaxis protein"/>
    <property type="match status" value="1"/>
</dbReference>
<keyword evidence="9" id="KW-1185">Reference proteome</keyword>
<dbReference type="Proteomes" id="UP000241771">
    <property type="component" value="Unassembled WGS sequence"/>
</dbReference>